<dbReference type="InterPro" id="IPR050563">
    <property type="entry name" value="4-hydroxybenzoyl-CoA_TE"/>
</dbReference>
<name>A0AAU7AQE7_9ACTN</name>
<dbReference type="Pfam" id="PF13279">
    <property type="entry name" value="4HBT_2"/>
    <property type="match status" value="1"/>
</dbReference>
<dbReference type="InterPro" id="IPR029069">
    <property type="entry name" value="HotDog_dom_sf"/>
</dbReference>
<organism evidence="3">
    <name type="scientific">Paraconexibacter sp. AEG42_29</name>
    <dbReference type="NCBI Taxonomy" id="2997339"/>
    <lineage>
        <taxon>Bacteria</taxon>
        <taxon>Bacillati</taxon>
        <taxon>Actinomycetota</taxon>
        <taxon>Thermoleophilia</taxon>
        <taxon>Solirubrobacterales</taxon>
        <taxon>Paraconexibacteraceae</taxon>
        <taxon>Paraconexibacter</taxon>
    </lineage>
</organism>
<dbReference type="PANTHER" id="PTHR31793:SF27">
    <property type="entry name" value="NOVEL THIOESTERASE SUPERFAMILY DOMAIN AND SAPOSIN A-TYPE DOMAIN CONTAINING PROTEIN (0610012H03RIK)"/>
    <property type="match status" value="1"/>
</dbReference>
<sequence>MSTTDAAPPPTRADYPHRSAIPTRWKDNDVYGHVNNVEYYAFFDTVINEYLIRVGGLDIHGGTVIGLCAESHCSYTAALAFPDTVDACLRVGRLGRSSVTYELALFRAGDEAAAATGWFVHVFVDRETRRPVAALPEQLRSSLEALETTS</sequence>
<evidence type="ECO:0008006" key="4">
    <source>
        <dbReference type="Google" id="ProtNLM"/>
    </source>
</evidence>
<dbReference type="AlphaFoldDB" id="A0AAU7AQE7"/>
<evidence type="ECO:0000256" key="1">
    <source>
        <dbReference type="ARBA" id="ARBA00005953"/>
    </source>
</evidence>
<dbReference type="PANTHER" id="PTHR31793">
    <property type="entry name" value="4-HYDROXYBENZOYL-COA THIOESTERASE FAMILY MEMBER"/>
    <property type="match status" value="1"/>
</dbReference>
<dbReference type="EMBL" id="CP114014">
    <property type="protein sequence ID" value="XAY03904.1"/>
    <property type="molecule type" value="Genomic_DNA"/>
</dbReference>
<keyword evidence="2" id="KW-0378">Hydrolase</keyword>
<accession>A0AAU7AQE7</accession>
<evidence type="ECO:0000256" key="2">
    <source>
        <dbReference type="ARBA" id="ARBA00022801"/>
    </source>
</evidence>
<gene>
    <name evidence="3" type="ORF">DSM112329_00729</name>
</gene>
<dbReference type="GO" id="GO:0047617">
    <property type="term" value="F:fatty acyl-CoA hydrolase activity"/>
    <property type="evidence" value="ECO:0007669"/>
    <property type="project" value="TreeGrafter"/>
</dbReference>
<dbReference type="CDD" id="cd00586">
    <property type="entry name" value="4HBT"/>
    <property type="match status" value="1"/>
</dbReference>
<dbReference type="Gene3D" id="3.10.129.10">
    <property type="entry name" value="Hotdog Thioesterase"/>
    <property type="match status" value="1"/>
</dbReference>
<dbReference type="RefSeq" id="WP_354700452.1">
    <property type="nucleotide sequence ID" value="NZ_CP114014.1"/>
</dbReference>
<dbReference type="KEGG" id="parq:DSM112329_00729"/>
<evidence type="ECO:0000313" key="3">
    <source>
        <dbReference type="EMBL" id="XAY03904.1"/>
    </source>
</evidence>
<proteinExistence type="inferred from homology"/>
<reference evidence="3" key="1">
    <citation type="submission" date="2022-12" db="EMBL/GenBank/DDBJ databases">
        <title>Paraconexibacter alkalitolerans sp. nov. and Baekduia alba sp. nov., isolated from soil and emended description of the genera Paraconexibacter (Chun et al., 2020) and Baekduia (An et al., 2020).</title>
        <authorList>
            <person name="Vieira S."/>
            <person name="Huber K.J."/>
            <person name="Geppert A."/>
            <person name="Wolf J."/>
            <person name="Neumann-Schaal M."/>
            <person name="Muesken M."/>
            <person name="Overmann J."/>
        </authorList>
    </citation>
    <scope>NUCLEOTIDE SEQUENCE</scope>
    <source>
        <strain evidence="3">AEG42_29</strain>
    </source>
</reference>
<protein>
    <recommendedName>
        <fullName evidence="4">Thioesterase</fullName>
    </recommendedName>
</protein>
<comment type="similarity">
    <text evidence="1">Belongs to the 4-hydroxybenzoyl-CoA thioesterase family.</text>
</comment>
<dbReference type="SUPFAM" id="SSF54637">
    <property type="entry name" value="Thioesterase/thiol ester dehydrase-isomerase"/>
    <property type="match status" value="1"/>
</dbReference>